<dbReference type="VEuPathDB" id="TrichDB:TVAG_140590"/>
<accession>A2EJU7</accession>
<keyword evidence="3" id="KW-1185">Reference proteome</keyword>
<sequence length="1890" mass="217770">MSFVANQENKIIAALFNKQEFKRELNGICCECLASLPKFNSPKEVVNLKVLYDYLKVFWEFDHNLPYIVRAAAEITKNTCLSGLRSLIKVLPVIDINCDEPPQIGSNETSFLQGAVINEALKSKYFRISIRVMNEMIIHHFLQEMFMENPVVSKNDIPLMIQTIINLLILPNEDIQYQQFHYFAAIKMSTAMYTLSKSSPLYVYTYIEQNLVPSKHVNIWELAVKYALFSQILLDSTVIFNHKTILKFFQTIIKLYDSKHCIPEVQEIIPGFLTNLLGTILDSHEEFWNSKFIYEIYTDLTKKISSSSYTGELFVPHAILQIFTEHPKTIMTIPNYFNLYFKKKINLDNIGCPLIKCMTLFLRGRHYLPPIALKRDHENYQWHIDDDNSIMYMFDLVVSNPTIFKDCQFELSEFLLQLISYNIPMFCVDNLSTIQSNAQFLENNSPALLLAFKQVLSSRSKFPYLGDSRKEIEPFVIECSLRFLSNFKNKSSEKPSQIAVVAPIMDSIDYFHGDIDMFALNIDKDGFPLVKVKNNSISYALLQKWLSLYQVNSDNGVLKKCEDDIVFGTGDLSNYNPTILQGITVFSVFGELPPIEQLPDCILNNDNFISSITMRFTATLAVGSEYLANEFISILTRLIKIDLGIPMNLYRIIYLMSEIVTVSKSRNFIFYPQYAKDLGIAIFYSLCSPSPFVRERAFSIVKNLKNIPLLDTINSILPEVSRNAWKHCLVALTFSNDRKIHEPDFLDFQTVLESPYDNIYNFYLANLVYKLKEVSKDISFESIIKSILYTLERVSQSTKSIDCPPYIASLIMIVLLFSEKCDDNVVYAMDLLTTITTLTEPQYEALFCCLSIQNISSIFDFSKNNKFSNGICFGIHAYASSHKLTNTDKNNSIKILTFFLENNKAESDRFHHNLLLAASTIFLKFPENNKTIFDLYSNQEIEYEKTIKSKIWFNYLYKQNEKDEIAMLTLASLLSFMSPPNNVFQSLKKEILDQEGKIYQKVISLKMSTLSENVTFSPLNNEVTTPETKVVNSFLRTNFVDLIDFYIENACESNGFIYFEAISKLFKSYENKNDFLNSIEEIFEDSKNNKKVAQIIETIYKHTGVLLALGFLYLTKDKSNIRLEAFSLIANVSLIACNYLNKRPLLGRTIEFLDSISQIFKTSLHSLCSHATKILTNYLAEEFSFCGEQFVFWMFQDMQDYPFHTELAMIVLPWINGVSFDFKKNKVFKNTTNEFVIFSCVSFVDILLNLPVSSNLLGIIDKIAHEKVSSSINVVEFLVKYIIMEGQFNGSSIINCKNITSYILSDRPDQVVPVLKYIFSFQMWLFMFNKNNSNNEEKSDENEEDKSDNKCQEEEDSLEELPKTYRNIVNFGFSVLRLTYDVWNISDNLTDFVLVFCLVNPLKTDLNSELKKILPHYKDIHRSNIQIYVRDYILSLSKERQMMIGKQFITWGLCCGDTAIATRALTWYSYLLIPSTKSILDDLISSIQICAKVLYEVTNQVSKDWQIRALTQDVKPETDKLIQYICEVFKILSNLIPNDDESHHTLFYISVSFLNCYGKEMNELIKNVLILISVLLEHQPTLNGIKNEQKPITFKGILYYFINTALISESVTLIHQIFMSLFKNDLTHLVYDGDKNKNFAMSLLFFNAISEFCGSTMHEDLLMIDNLESPFAIDICKNDLLKMLNETDLSLIVNLFDRFLSVLLRNAGSVVFRLCNDLITCKGIDAKVFAPIASRASYDVEPEHAAISLKFLTKVSKSGVSIDLTQQKPVLKKPFPQIYFPDDISVNRNFVTQSKLMFEEISMFPKHPIYDNSFVMSETVTLIKEQWSKINVWPMYEWEDMFKLAEDKNEKNLSLKEISDEMKSSSKSEFKSITMSTDLTSSAFMPSNIN</sequence>
<evidence type="ECO:0000313" key="3">
    <source>
        <dbReference type="Proteomes" id="UP000001542"/>
    </source>
</evidence>
<evidence type="ECO:0000313" key="2">
    <source>
        <dbReference type="EMBL" id="EAY07085.1"/>
    </source>
</evidence>
<dbReference type="KEGG" id="tva:4764971"/>
<organism evidence="2 3">
    <name type="scientific">Trichomonas vaginalis (strain ATCC PRA-98 / G3)</name>
    <dbReference type="NCBI Taxonomy" id="412133"/>
    <lineage>
        <taxon>Eukaryota</taxon>
        <taxon>Metamonada</taxon>
        <taxon>Parabasalia</taxon>
        <taxon>Trichomonadida</taxon>
        <taxon>Trichomonadidae</taxon>
        <taxon>Trichomonas</taxon>
    </lineage>
</organism>
<dbReference type="InParanoid" id="A2EJU7"/>
<reference evidence="2" key="1">
    <citation type="submission" date="2006-10" db="EMBL/GenBank/DDBJ databases">
        <authorList>
            <person name="Amadeo P."/>
            <person name="Zhao Q."/>
            <person name="Wortman J."/>
            <person name="Fraser-Liggett C."/>
            <person name="Carlton J."/>
        </authorList>
    </citation>
    <scope>NUCLEOTIDE SEQUENCE</scope>
    <source>
        <strain evidence="2">G3</strain>
    </source>
</reference>
<proteinExistence type="predicted"/>
<name>A2EJU7_TRIV3</name>
<evidence type="ECO:0000256" key="1">
    <source>
        <dbReference type="SAM" id="MobiDB-lite"/>
    </source>
</evidence>
<reference evidence="2" key="2">
    <citation type="journal article" date="2007" name="Science">
        <title>Draft genome sequence of the sexually transmitted pathogen Trichomonas vaginalis.</title>
        <authorList>
            <person name="Carlton J.M."/>
            <person name="Hirt R.P."/>
            <person name="Silva J.C."/>
            <person name="Delcher A.L."/>
            <person name="Schatz M."/>
            <person name="Zhao Q."/>
            <person name="Wortman J.R."/>
            <person name="Bidwell S.L."/>
            <person name="Alsmark U.C.M."/>
            <person name="Besteiro S."/>
            <person name="Sicheritz-Ponten T."/>
            <person name="Noel C.J."/>
            <person name="Dacks J.B."/>
            <person name="Foster P.G."/>
            <person name="Simillion C."/>
            <person name="Van de Peer Y."/>
            <person name="Miranda-Saavedra D."/>
            <person name="Barton G.J."/>
            <person name="Westrop G.D."/>
            <person name="Mueller S."/>
            <person name="Dessi D."/>
            <person name="Fiori P.L."/>
            <person name="Ren Q."/>
            <person name="Paulsen I."/>
            <person name="Zhang H."/>
            <person name="Bastida-Corcuera F.D."/>
            <person name="Simoes-Barbosa A."/>
            <person name="Brown M.T."/>
            <person name="Hayes R.D."/>
            <person name="Mukherjee M."/>
            <person name="Okumura C.Y."/>
            <person name="Schneider R."/>
            <person name="Smith A.J."/>
            <person name="Vanacova S."/>
            <person name="Villalvazo M."/>
            <person name="Haas B.J."/>
            <person name="Pertea M."/>
            <person name="Feldblyum T.V."/>
            <person name="Utterback T.R."/>
            <person name="Shu C.L."/>
            <person name="Osoegawa K."/>
            <person name="de Jong P.J."/>
            <person name="Hrdy I."/>
            <person name="Horvathova L."/>
            <person name="Zubacova Z."/>
            <person name="Dolezal P."/>
            <person name="Malik S.B."/>
            <person name="Logsdon J.M. Jr."/>
            <person name="Henze K."/>
            <person name="Gupta A."/>
            <person name="Wang C.C."/>
            <person name="Dunne R.L."/>
            <person name="Upcroft J.A."/>
            <person name="Upcroft P."/>
            <person name="White O."/>
            <person name="Salzberg S.L."/>
            <person name="Tang P."/>
            <person name="Chiu C.-H."/>
            <person name="Lee Y.-S."/>
            <person name="Embley T.M."/>
            <person name="Coombs G.H."/>
            <person name="Mottram J.C."/>
            <person name="Tachezy J."/>
            <person name="Fraser-Liggett C.M."/>
            <person name="Johnson P.J."/>
        </authorList>
    </citation>
    <scope>NUCLEOTIDE SEQUENCE [LARGE SCALE GENOMIC DNA]</scope>
    <source>
        <strain evidence="2">G3</strain>
    </source>
</reference>
<protein>
    <submittedName>
        <fullName evidence="2">Uncharacterized protein</fullName>
    </submittedName>
</protein>
<gene>
    <name evidence="2" type="ORF">TVAG_140590</name>
</gene>
<dbReference type="VEuPathDB" id="TrichDB:TVAGG3_0409300"/>
<dbReference type="Proteomes" id="UP000001542">
    <property type="component" value="Unassembled WGS sequence"/>
</dbReference>
<feature type="region of interest" description="Disordered" evidence="1">
    <location>
        <begin position="1335"/>
        <end position="1358"/>
    </location>
</feature>
<dbReference type="RefSeq" id="XP_001319308.1">
    <property type="nucleotide sequence ID" value="XM_001319273.1"/>
</dbReference>
<dbReference type="EMBL" id="DS113408">
    <property type="protein sequence ID" value="EAY07085.1"/>
    <property type="molecule type" value="Genomic_DNA"/>
</dbReference>